<feature type="transmembrane region" description="Helical" evidence="1">
    <location>
        <begin position="47"/>
        <end position="66"/>
    </location>
</feature>
<gene>
    <name evidence="3" type="ORF">BFS30_22735</name>
</gene>
<keyword evidence="1" id="KW-1133">Transmembrane helix</keyword>
<dbReference type="EMBL" id="CP017141">
    <property type="protein sequence ID" value="AOM79726.1"/>
    <property type="molecule type" value="Genomic_DNA"/>
</dbReference>
<keyword evidence="1" id="KW-0472">Membrane</keyword>
<dbReference type="OrthoDB" id="6301065at2"/>
<dbReference type="AlphaFoldDB" id="A0A1D7QM29"/>
<reference evidence="3 4" key="1">
    <citation type="submission" date="2016-08" db="EMBL/GenBank/DDBJ databases">
        <authorList>
            <person name="Seilhamer J.J."/>
        </authorList>
    </citation>
    <scope>NUCLEOTIDE SEQUENCE [LARGE SCALE GENOMIC DNA]</scope>
    <source>
        <strain evidence="3 4">DX4</strain>
    </source>
</reference>
<organism evidence="3 4">
    <name type="scientific">Pedobacter steynii</name>
    <dbReference type="NCBI Taxonomy" id="430522"/>
    <lineage>
        <taxon>Bacteria</taxon>
        <taxon>Pseudomonadati</taxon>
        <taxon>Bacteroidota</taxon>
        <taxon>Sphingobacteriia</taxon>
        <taxon>Sphingobacteriales</taxon>
        <taxon>Sphingobacteriaceae</taxon>
        <taxon>Pedobacter</taxon>
    </lineage>
</organism>
<dbReference type="GO" id="GO:0004175">
    <property type="term" value="F:endopeptidase activity"/>
    <property type="evidence" value="ECO:0007669"/>
    <property type="project" value="UniProtKB-ARBA"/>
</dbReference>
<feature type="transmembrane region" description="Helical" evidence="1">
    <location>
        <begin position="172"/>
        <end position="190"/>
    </location>
</feature>
<dbReference type="RefSeq" id="WP_069381388.1">
    <property type="nucleotide sequence ID" value="NZ_CP017141.1"/>
</dbReference>
<name>A0A1D7QM29_9SPHI</name>
<evidence type="ECO:0000256" key="1">
    <source>
        <dbReference type="SAM" id="Phobius"/>
    </source>
</evidence>
<dbReference type="InterPro" id="IPR003675">
    <property type="entry name" value="Rce1/LyrA-like_dom"/>
</dbReference>
<dbReference type="GO" id="GO:0080120">
    <property type="term" value="P:CAAX-box protein maturation"/>
    <property type="evidence" value="ECO:0007669"/>
    <property type="project" value="UniProtKB-ARBA"/>
</dbReference>
<dbReference type="Pfam" id="PF02517">
    <property type="entry name" value="Rce1-like"/>
    <property type="match status" value="1"/>
</dbReference>
<dbReference type="Proteomes" id="UP000094313">
    <property type="component" value="Chromosome"/>
</dbReference>
<protein>
    <recommendedName>
        <fullName evidence="2">CAAX prenyl protease 2/Lysostaphin resistance protein A-like domain-containing protein</fullName>
    </recommendedName>
</protein>
<accession>A0A1D7QM29</accession>
<feature type="transmembrane region" description="Helical" evidence="1">
    <location>
        <begin position="116"/>
        <end position="138"/>
    </location>
</feature>
<evidence type="ECO:0000313" key="4">
    <source>
        <dbReference type="Proteomes" id="UP000094313"/>
    </source>
</evidence>
<dbReference type="KEGG" id="psty:BFS30_22735"/>
<feature type="transmembrane region" description="Helical" evidence="1">
    <location>
        <begin position="229"/>
        <end position="246"/>
    </location>
</feature>
<keyword evidence="1" id="KW-0812">Transmembrane</keyword>
<feature type="transmembrane region" description="Helical" evidence="1">
    <location>
        <begin position="6"/>
        <end position="26"/>
    </location>
</feature>
<feature type="transmembrane region" description="Helical" evidence="1">
    <location>
        <begin position="144"/>
        <end position="165"/>
    </location>
</feature>
<evidence type="ECO:0000313" key="3">
    <source>
        <dbReference type="EMBL" id="AOM79726.1"/>
    </source>
</evidence>
<feature type="transmembrane region" description="Helical" evidence="1">
    <location>
        <begin position="86"/>
        <end position="104"/>
    </location>
</feature>
<feature type="domain" description="CAAX prenyl protease 2/Lysostaphin resistance protein A-like" evidence="2">
    <location>
        <begin position="116"/>
        <end position="210"/>
    </location>
</feature>
<sequence length="253" mass="27483">MKRTEYKSPVLSSILVVITIFIALQIRDIAKWAGLKIPGFPIPFGGSILDNLLSVLLVLIVTIILIPKSGLKISTVLGLNWNGFKGPSLVLLATIPCWIGLSMLGTPTKDLDFKSIAFLTLLFPLAEELVFRSFGFIFTRKTLGWSLVPAILLQAIAFGAVHWWGNGGGTGIALQIFFITFFGSIVFALLNMLDGYTIWSGFVLHGSLNAAWLVFTVSDAAAMGWIGNLLRFGTALIAILLLKYALGRKANQP</sequence>
<keyword evidence="4" id="KW-1185">Reference proteome</keyword>
<evidence type="ECO:0000259" key="2">
    <source>
        <dbReference type="Pfam" id="PF02517"/>
    </source>
</evidence>
<proteinExistence type="predicted"/>
<feature type="transmembrane region" description="Helical" evidence="1">
    <location>
        <begin position="196"/>
        <end position="217"/>
    </location>
</feature>